<accession>A0ABY7YWG7</accession>
<dbReference type="SUPFAM" id="SSF74650">
    <property type="entry name" value="Galactose mutarotase-like"/>
    <property type="match status" value="1"/>
</dbReference>
<evidence type="ECO:0000313" key="1">
    <source>
        <dbReference type="EMBL" id="WDR05190.1"/>
    </source>
</evidence>
<proteinExistence type="predicted"/>
<keyword evidence="2" id="KW-1185">Reference proteome</keyword>
<protein>
    <submittedName>
        <fullName evidence="1">DUF4432 family protein</fullName>
    </submittedName>
</protein>
<gene>
    <name evidence="1" type="ORF">PSQ90_12935</name>
</gene>
<organism evidence="1 2">
    <name type="scientific">Devosia rhodophyticola</name>
    <dbReference type="NCBI Taxonomy" id="3026423"/>
    <lineage>
        <taxon>Bacteria</taxon>
        <taxon>Pseudomonadati</taxon>
        <taxon>Pseudomonadota</taxon>
        <taxon>Alphaproteobacteria</taxon>
        <taxon>Hyphomicrobiales</taxon>
        <taxon>Devosiaceae</taxon>
        <taxon>Devosia</taxon>
    </lineage>
</organism>
<dbReference type="EMBL" id="CP118247">
    <property type="protein sequence ID" value="WDR05190.1"/>
    <property type="molecule type" value="Genomic_DNA"/>
</dbReference>
<dbReference type="Pfam" id="PF14486">
    <property type="entry name" value="DUF4432"/>
    <property type="match status" value="1"/>
</dbReference>
<dbReference type="RefSeq" id="WP_282210709.1">
    <property type="nucleotide sequence ID" value="NZ_CP118247.1"/>
</dbReference>
<dbReference type="Proteomes" id="UP001222118">
    <property type="component" value="Chromosome"/>
</dbReference>
<reference evidence="1 2" key="1">
    <citation type="submission" date="2023-02" db="EMBL/GenBank/DDBJ databases">
        <title>Devosia chondri sp. nov., isolated from the phycosphere of marine algae.</title>
        <authorList>
            <person name="Kim J.M."/>
            <person name="Lee J.K."/>
            <person name="Choi B.J."/>
            <person name="Bayburt H."/>
            <person name="Jeon C.O."/>
        </authorList>
    </citation>
    <scope>NUCLEOTIDE SEQUENCE [LARGE SCALE GENOMIC DNA]</scope>
    <source>
        <strain evidence="1 2">G2-5</strain>
    </source>
</reference>
<dbReference type="InterPro" id="IPR011013">
    <property type="entry name" value="Gal_mutarotase_sf_dom"/>
</dbReference>
<dbReference type="InterPro" id="IPR014718">
    <property type="entry name" value="GH-type_carb-bd"/>
</dbReference>
<evidence type="ECO:0000313" key="2">
    <source>
        <dbReference type="Proteomes" id="UP001222118"/>
    </source>
</evidence>
<sequence>MSATLFWVSLADGTRVGFDVDQGLDLRHLIIDGVDMAPVPYPAPPADEMRARAIGGVMFTCGTEHIRQPCRSVGPAGGMVDWPLHGTFITNPAQDIQQGSDGDSVTVAGTIRIVQVDGGVVEVERRYSLSQNPISVRLEDRITNIGVQICVPMMMYHINFDGRFIDKTSKIAGTAWHASVPLTPGIARHCEPFAAGGAELTLALAPVRSVRFSAGAEQLPWLQIYRQLDETTNIACVEPASHPFGTRAQLQDEGLLTPLAPGKSFSYWIEMRFMPLAA</sequence>
<dbReference type="Gene3D" id="2.70.98.10">
    <property type="match status" value="1"/>
</dbReference>
<dbReference type="InterPro" id="IPR027839">
    <property type="entry name" value="DUF4432"/>
</dbReference>
<name>A0ABY7YWG7_9HYPH</name>